<sequence length="111" mass="12325">MKQQSGSIIRLFWVLPMTLLLVQFGIALLHHHYQGSYYDQKDQFHHLTTEAPCQGKVAAQSNLPSVFPADTPAKTIISSPNIIVTIQNILPCSLLPKAHQRCSSHDRAPPA</sequence>
<evidence type="ECO:0000313" key="2">
    <source>
        <dbReference type="EMBL" id="MBT0666173.1"/>
    </source>
</evidence>
<keyword evidence="1" id="KW-0812">Transmembrane</keyword>
<keyword evidence="1" id="KW-1133">Transmembrane helix</keyword>
<reference evidence="2 3" key="1">
    <citation type="submission" date="2021-05" db="EMBL/GenBank/DDBJ databases">
        <title>The draft genome of Geobacter pelophilus DSM 12255.</title>
        <authorList>
            <person name="Xu Z."/>
            <person name="Masuda Y."/>
            <person name="Itoh H."/>
            <person name="Senoo K."/>
        </authorList>
    </citation>
    <scope>NUCLEOTIDE SEQUENCE [LARGE SCALE GENOMIC DNA]</scope>
    <source>
        <strain evidence="2 3">DSM 12255</strain>
    </source>
</reference>
<organism evidence="2 3">
    <name type="scientific">Geoanaerobacter pelophilus</name>
    <dbReference type="NCBI Taxonomy" id="60036"/>
    <lineage>
        <taxon>Bacteria</taxon>
        <taxon>Pseudomonadati</taxon>
        <taxon>Thermodesulfobacteriota</taxon>
        <taxon>Desulfuromonadia</taxon>
        <taxon>Geobacterales</taxon>
        <taxon>Geobacteraceae</taxon>
        <taxon>Geoanaerobacter</taxon>
    </lineage>
</organism>
<evidence type="ECO:0000313" key="3">
    <source>
        <dbReference type="Proteomes" id="UP000811899"/>
    </source>
</evidence>
<name>A0AAW4LAQ4_9BACT</name>
<gene>
    <name evidence="2" type="ORF">KI809_17820</name>
</gene>
<comment type="caution">
    <text evidence="2">The sequence shown here is derived from an EMBL/GenBank/DDBJ whole genome shotgun (WGS) entry which is preliminary data.</text>
</comment>
<keyword evidence="1" id="KW-0472">Membrane</keyword>
<proteinExistence type="predicted"/>
<dbReference type="AlphaFoldDB" id="A0AAW4LAQ4"/>
<feature type="transmembrane region" description="Helical" evidence="1">
    <location>
        <begin position="12"/>
        <end position="33"/>
    </location>
</feature>
<keyword evidence="3" id="KW-1185">Reference proteome</keyword>
<accession>A0AAW4LAQ4</accession>
<dbReference type="EMBL" id="JAHCVJ010000009">
    <property type="protein sequence ID" value="MBT0666173.1"/>
    <property type="molecule type" value="Genomic_DNA"/>
</dbReference>
<evidence type="ECO:0000256" key="1">
    <source>
        <dbReference type="SAM" id="Phobius"/>
    </source>
</evidence>
<protein>
    <submittedName>
        <fullName evidence="2">Uncharacterized protein</fullName>
    </submittedName>
</protein>
<dbReference type="Proteomes" id="UP000811899">
    <property type="component" value="Unassembled WGS sequence"/>
</dbReference>